<keyword evidence="3 24" id="KW-0812">Transmembrane</keyword>
<evidence type="ECO:0000256" key="17">
    <source>
        <dbReference type="ARBA" id="ARBA00034104"/>
    </source>
</evidence>
<dbReference type="Pfam" id="PF10613">
    <property type="entry name" value="Lig_chan-Glu_bd"/>
    <property type="match status" value="1"/>
</dbReference>
<evidence type="ECO:0000256" key="15">
    <source>
        <dbReference type="ARBA" id="ARBA00023286"/>
    </source>
</evidence>
<evidence type="ECO:0000256" key="23">
    <source>
        <dbReference type="PIRSR" id="PIRSR601508-3"/>
    </source>
</evidence>
<dbReference type="PANTHER" id="PTHR18966">
    <property type="entry name" value="IONOTROPIC GLUTAMATE RECEPTOR"/>
    <property type="match status" value="1"/>
</dbReference>
<keyword evidence="1 24" id="KW-0813">Transport</keyword>
<keyword evidence="11 23" id="KW-1015">Disulfide bond</keyword>
<evidence type="ECO:0000256" key="10">
    <source>
        <dbReference type="ARBA" id="ARBA00023136"/>
    </source>
</evidence>
<evidence type="ECO:0000256" key="13">
    <source>
        <dbReference type="ARBA" id="ARBA00023180"/>
    </source>
</evidence>
<feature type="site" description="Crucial to convey clamshell closure to channel opening" evidence="22">
    <location>
        <position position="497"/>
    </location>
</feature>
<dbReference type="GO" id="GO:0004972">
    <property type="term" value="F:NMDA glutamate receptor activity"/>
    <property type="evidence" value="ECO:0007669"/>
    <property type="project" value="UniProtKB-ARBA"/>
</dbReference>
<dbReference type="Proteomes" id="UP000472270">
    <property type="component" value="Unassembled WGS sequence"/>
</dbReference>
<feature type="binding site" evidence="21">
    <location>
        <position position="348"/>
    </location>
    <ligand>
        <name>L-glutamate</name>
        <dbReference type="ChEBI" id="CHEBI:29985"/>
    </ligand>
</feature>
<dbReference type="InterPro" id="IPR019594">
    <property type="entry name" value="Glu/Gly-bd"/>
</dbReference>
<dbReference type="InterPro" id="IPR001508">
    <property type="entry name" value="Iono_Glu_rcpt_met"/>
</dbReference>
<keyword evidence="4 24" id="KW-0732">Signal</keyword>
<dbReference type="SUPFAM" id="SSF53850">
    <property type="entry name" value="Periplasmic binding protein-like II"/>
    <property type="match status" value="1"/>
</dbReference>
<comment type="catalytic activity">
    <reaction evidence="20">
        <text>Ca(2+)(in) = Ca(2+)(out)</text>
        <dbReference type="Rhea" id="RHEA:29671"/>
        <dbReference type="ChEBI" id="CHEBI:29108"/>
    </reaction>
</comment>
<keyword evidence="9 24" id="KW-0406">Ion transport</keyword>
<comment type="similarity">
    <text evidence="24">Belongs to the glutamate-gated ion channel (TC 1.A.10.1) family.</text>
</comment>
<dbReference type="InterPro" id="IPR015683">
    <property type="entry name" value="Ionotropic_Glu_rcpt"/>
</dbReference>
<evidence type="ECO:0000256" key="14">
    <source>
        <dbReference type="ARBA" id="ARBA00023257"/>
    </source>
</evidence>
<dbReference type="FunFam" id="3.40.190.10:FF:000007">
    <property type="entry name" value="Putative glutamate receptor ionotropic NMDA 2B"/>
    <property type="match status" value="1"/>
</dbReference>
<dbReference type="SMART" id="SM00918">
    <property type="entry name" value="Lig_chan-Glu_bd"/>
    <property type="match status" value="1"/>
</dbReference>
<keyword evidence="5" id="KW-0106">Calcium</keyword>
<reference evidence="28" key="2">
    <citation type="submission" date="2025-09" db="UniProtKB">
        <authorList>
            <consortium name="Ensembl"/>
        </authorList>
    </citation>
    <scope>IDENTIFICATION</scope>
</reference>
<dbReference type="Gene3D" id="3.40.190.10">
    <property type="entry name" value="Periplasmic binding protein-like II"/>
    <property type="match status" value="2"/>
</dbReference>
<keyword evidence="15 24" id="KW-1071">Ligand-gated ion channel</keyword>
<comment type="catalytic activity">
    <reaction evidence="18">
        <text>K(+)(in) = K(+)(out)</text>
        <dbReference type="Rhea" id="RHEA:29463"/>
        <dbReference type="ChEBI" id="CHEBI:29103"/>
    </reaction>
</comment>
<proteinExistence type="inferred from homology"/>
<keyword evidence="7 24" id="KW-1133">Transmembrane helix</keyword>
<keyword evidence="29" id="KW-1185">Reference proteome</keyword>
<evidence type="ECO:0000259" key="26">
    <source>
        <dbReference type="SMART" id="SM00079"/>
    </source>
</evidence>
<evidence type="ECO:0000256" key="24">
    <source>
        <dbReference type="RuleBase" id="RU367118"/>
    </source>
</evidence>
<dbReference type="InterPro" id="IPR018884">
    <property type="entry name" value="NMDAR2_C"/>
</dbReference>
<evidence type="ECO:0000256" key="12">
    <source>
        <dbReference type="ARBA" id="ARBA00023170"/>
    </source>
</evidence>
<feature type="site" description="Interaction with the cone snail toxin Con-ikot-ikot" evidence="22">
    <location>
        <position position="530"/>
    </location>
</feature>
<evidence type="ECO:0000256" key="20">
    <source>
        <dbReference type="ARBA" id="ARBA00036634"/>
    </source>
</evidence>
<evidence type="ECO:0000256" key="16">
    <source>
        <dbReference type="ARBA" id="ARBA00023303"/>
    </source>
</evidence>
<dbReference type="AlphaFoldDB" id="A0A673KDD6"/>
<dbReference type="Pfam" id="PF00060">
    <property type="entry name" value="Lig_chan"/>
    <property type="match status" value="1"/>
</dbReference>
<dbReference type="SMART" id="SM00079">
    <property type="entry name" value="PBPe"/>
    <property type="match status" value="1"/>
</dbReference>
<dbReference type="FunFam" id="3.40.50.2300:FF:000344">
    <property type="entry name" value="Glutamate ionotropic receptor NMDA type subunit 2A"/>
    <property type="match status" value="1"/>
</dbReference>
<dbReference type="PRINTS" id="PR00177">
    <property type="entry name" value="NMDARECEPTOR"/>
</dbReference>
<dbReference type="Gene3D" id="3.40.50.2300">
    <property type="match status" value="2"/>
</dbReference>
<keyword evidence="6" id="KW-0460">Magnesium</keyword>
<evidence type="ECO:0000256" key="1">
    <source>
        <dbReference type="ARBA" id="ARBA00022448"/>
    </source>
</evidence>
<accession>A0A673KDD6</accession>
<keyword evidence="2 24" id="KW-1003">Cell membrane</keyword>
<keyword evidence="12 24" id="KW-0675">Receptor</keyword>
<evidence type="ECO:0000256" key="25">
    <source>
        <dbReference type="SAM" id="MobiDB-lite"/>
    </source>
</evidence>
<feature type="transmembrane region" description="Helical" evidence="24">
    <location>
        <begin position="464"/>
        <end position="486"/>
    </location>
</feature>
<evidence type="ECO:0000256" key="9">
    <source>
        <dbReference type="ARBA" id="ARBA00023065"/>
    </source>
</evidence>
<sequence length="1269" mass="143354">TLFCPACSLLTLINVSHAAEKVPILNIAVILGQTRYISDRDIRALWSKDDPIDVNVVTLLVNETDPKSIITHVCDLMSGTKIHGVVFGDGTDQEAIAQILDFISSQTLIPILGIHGGSSMIMADKVSREAPVVLMYCSTIFFPTHTIQLFLIFVSPDCSISEPDEVSASSRYMMNVTWDGRDLSFTEDGYQVHPKLVVIVLNKDREWEKMGKWENQSLTLKYPVWPRFNSFGDAETDDNHLSIVTLEEKPFVIVENVERLTGTCMRNSVPCRKHIKDNTTEGGGTYIKKCCKGFCIDILKKIARNVKFTYDLYLVTNGKHGKKINNMWNGMVGEVVYKKAVMAVGSLTINEERSEVIDFSVPFVETGISVMVSRSNGTVSPSAFLEPFSASVWVMMFVMLLLVTAMAVFMFEFVSPLGFNRNLAQGKDPHGPSFTMGKAVWLLWGLVFNNSVPVQNPKGTTSKFIVSIWAFFAVIFLASYTANLAAFMIQEEFVDQVTGLSDNKFQSPYSYSPPFRFGTVPNGSTERNIRKNYPDMHQYMVKYHQSGVNDALVSLKTGKLDAFIYDAAVLNYMAGRDEGCKLVTIGSGYIFATTGYGIALQKGSAWKRPVDLAILAIIGDGEMEELEAQWLTGICHNEKNEVMSSQLDVDNMAGVFYMLATAMGLSLITFVWEHLFYWRLRYCFTGVCSGKPGLLFTISRGIWSCIHGVHIDMKKKSSDLDFSPQSNMLKLIKSAKQMTNMTNLSGSRINSPKRGSEFMHSASPMIMDMMAEKGNFIYTDNRSYAQKDIYGDSSDLQAYLANRHKDHLNNYIFQGQHPLTLNESNPNTVEVAVSADTAQTNAKPRALWKKSVDTLRQTQGPDTLDPRLSMKSQRYLPEDTAHSDISDCSSRATSYKDPDNNKHLKPKDNLKKRSMTSKYPRDCSEVELSYLKNKEGRGLTTDDLDFGEIYSDHNDNYRKCDQPIIHLNSSPLHQGDSDLLPDNVYNKHYNVKEKNLSPHESNDRLKQTHCRSCLSKVTNYSTGPYAGLRSPYNRCEACLHMGNLYDISEDQMLHEAMISPSMHHDDMFSHYWPQTDGPHVQRRNRLRLSRQHSFDNIMLEKPKEIDLNRPARSVSLKEKDRFLEDSPYANMFNIKADKLFGNRSMLFNRNLEESKRSKSLYPDHPSDNPFMQSIRDDTRLVHGRSSSDIYKQLAPIKARNENNLRSSVKSATSYCSRDGRIPNDMCISEHVMPYVANKTSAYSAPRVLNSSQFSNRRVYKKIPSLESDV</sequence>
<feature type="region of interest" description="Disordered" evidence="25">
    <location>
        <begin position="852"/>
        <end position="918"/>
    </location>
</feature>
<feature type="chain" id="PRO_5027159061" description="Glutamate receptor" evidence="24">
    <location>
        <begin position="19"/>
        <end position="1269"/>
    </location>
</feature>
<evidence type="ECO:0000256" key="2">
    <source>
        <dbReference type="ARBA" id="ARBA00022475"/>
    </source>
</evidence>
<evidence type="ECO:0000256" key="3">
    <source>
        <dbReference type="ARBA" id="ARBA00022692"/>
    </source>
</evidence>
<evidence type="ECO:0000256" key="5">
    <source>
        <dbReference type="ARBA" id="ARBA00022837"/>
    </source>
</evidence>
<feature type="domain" description="Ionotropic glutamate receptor C-terminal" evidence="26">
    <location>
        <begin position="266"/>
        <end position="633"/>
    </location>
</feature>
<evidence type="ECO:0000313" key="29">
    <source>
        <dbReference type="Proteomes" id="UP000472270"/>
    </source>
</evidence>
<feature type="transmembrane region" description="Helical" evidence="24">
    <location>
        <begin position="392"/>
        <end position="414"/>
    </location>
</feature>
<protein>
    <recommendedName>
        <fullName evidence="24">Glutamate receptor</fullName>
    </recommendedName>
</protein>
<feature type="disulfide bond" evidence="23">
    <location>
        <begin position="580"/>
        <end position="635"/>
    </location>
</feature>
<gene>
    <name evidence="28" type="primary">LOC107733867</name>
</gene>
<dbReference type="FunFam" id="3.40.190.10:FF:000038">
    <property type="entry name" value="Putative glutamate receptor ionotropic NMDA 2B"/>
    <property type="match status" value="1"/>
</dbReference>
<evidence type="ECO:0000256" key="18">
    <source>
        <dbReference type="ARBA" id="ARBA00034430"/>
    </source>
</evidence>
<evidence type="ECO:0000256" key="22">
    <source>
        <dbReference type="PIRSR" id="PIRSR601508-2"/>
    </source>
</evidence>
<feature type="domain" description="Ionotropic glutamate receptor L-glutamate and glycine-binding" evidence="27">
    <location>
        <begin position="278"/>
        <end position="337"/>
    </location>
</feature>
<evidence type="ECO:0000256" key="8">
    <source>
        <dbReference type="ARBA" id="ARBA00023018"/>
    </source>
</evidence>
<name>A0A673KDD6_9TELE</name>
<evidence type="ECO:0000256" key="7">
    <source>
        <dbReference type="ARBA" id="ARBA00022989"/>
    </source>
</evidence>
<keyword evidence="16 24" id="KW-0407">Ion channel</keyword>
<dbReference type="GO" id="GO:0045211">
    <property type="term" value="C:postsynaptic membrane"/>
    <property type="evidence" value="ECO:0007669"/>
    <property type="project" value="UniProtKB-SubCell"/>
</dbReference>
<feature type="binding site" evidence="21">
    <location>
        <position position="566"/>
    </location>
    <ligand>
        <name>L-glutamate</name>
        <dbReference type="ChEBI" id="CHEBI:29985"/>
    </ligand>
</feature>
<feature type="binding site" evidence="21">
    <location>
        <position position="524"/>
    </location>
    <ligand>
        <name>L-glutamate</name>
        <dbReference type="ChEBI" id="CHEBI:29985"/>
    </ligand>
</feature>
<organism evidence="28 29">
    <name type="scientific">Sinocyclocheilus rhinocerous</name>
    <dbReference type="NCBI Taxonomy" id="307959"/>
    <lineage>
        <taxon>Eukaryota</taxon>
        <taxon>Metazoa</taxon>
        <taxon>Chordata</taxon>
        <taxon>Craniata</taxon>
        <taxon>Vertebrata</taxon>
        <taxon>Euteleostomi</taxon>
        <taxon>Actinopterygii</taxon>
        <taxon>Neopterygii</taxon>
        <taxon>Teleostei</taxon>
        <taxon>Ostariophysi</taxon>
        <taxon>Cypriniformes</taxon>
        <taxon>Cyprinidae</taxon>
        <taxon>Cyprininae</taxon>
        <taxon>Sinocyclocheilus</taxon>
    </lineage>
</organism>
<evidence type="ECO:0000256" key="11">
    <source>
        <dbReference type="ARBA" id="ARBA00023157"/>
    </source>
</evidence>
<dbReference type="Pfam" id="PF10565">
    <property type="entry name" value="NMDAR2_C"/>
    <property type="match status" value="1"/>
</dbReference>
<comment type="function">
    <text evidence="24">Receptor for glutamate that functions as a ligand-gated ion channel in the central nervous system and plays an important role in excitatory synaptic transmission. L-glutamate acts as an excitatory neurotransmitter at many synapses in the central nervous system.</text>
</comment>
<comment type="catalytic activity">
    <reaction evidence="19">
        <text>Na(+)(in) = Na(+)(out)</text>
        <dbReference type="Rhea" id="RHEA:34963"/>
        <dbReference type="ChEBI" id="CHEBI:29101"/>
    </reaction>
</comment>
<dbReference type="InterPro" id="IPR001320">
    <property type="entry name" value="Iontro_rcpt_C"/>
</dbReference>
<feature type="signal peptide" evidence="24">
    <location>
        <begin position="1"/>
        <end position="18"/>
    </location>
</feature>
<evidence type="ECO:0000256" key="4">
    <source>
        <dbReference type="ARBA" id="ARBA00022729"/>
    </source>
</evidence>
<dbReference type="Ensembl" id="ENSSRHT00000062806.1">
    <property type="protein sequence ID" value="ENSSRHP00000061115.1"/>
    <property type="gene ID" value="ENSSRHG00000030514.1"/>
</dbReference>
<evidence type="ECO:0000256" key="6">
    <source>
        <dbReference type="ARBA" id="ARBA00022842"/>
    </source>
</evidence>
<keyword evidence="10 24" id="KW-0472">Membrane</keyword>
<evidence type="ECO:0000259" key="27">
    <source>
        <dbReference type="SMART" id="SM00918"/>
    </source>
</evidence>
<feature type="binding site" evidence="21">
    <location>
        <position position="525"/>
    </location>
    <ligand>
        <name>L-glutamate</name>
        <dbReference type="ChEBI" id="CHEBI:29985"/>
    </ligand>
</feature>
<reference evidence="28" key="1">
    <citation type="submission" date="2025-08" db="UniProtKB">
        <authorList>
            <consortium name="Ensembl"/>
        </authorList>
    </citation>
    <scope>IDENTIFICATION</scope>
</reference>
<feature type="compositionally biased region" description="Basic and acidic residues" evidence="25">
    <location>
        <begin position="876"/>
        <end position="885"/>
    </location>
</feature>
<dbReference type="CDD" id="cd13718">
    <property type="entry name" value="PBP2_iGluR_NMDA_Nr2"/>
    <property type="match status" value="1"/>
</dbReference>
<comment type="subcellular location">
    <subcellularLocation>
        <location evidence="17 24">Postsynaptic cell membrane</location>
        <topology evidence="17 24">Multi-pass membrane protein</topology>
    </subcellularLocation>
</comment>
<keyword evidence="14 24" id="KW-0628">Postsynaptic cell membrane</keyword>
<keyword evidence="8 24" id="KW-0770">Synapse</keyword>
<keyword evidence="13" id="KW-0325">Glycoprotein</keyword>
<feature type="compositionally biased region" description="Basic and acidic residues" evidence="25">
    <location>
        <begin position="894"/>
        <end position="911"/>
    </location>
</feature>
<evidence type="ECO:0000256" key="19">
    <source>
        <dbReference type="ARBA" id="ARBA00036239"/>
    </source>
</evidence>
<evidence type="ECO:0000313" key="28">
    <source>
        <dbReference type="Ensembl" id="ENSSRHP00000061115.1"/>
    </source>
</evidence>
<feature type="transmembrane region" description="Helical" evidence="24">
    <location>
        <begin position="655"/>
        <end position="678"/>
    </location>
</feature>
<dbReference type="GO" id="GO:0017146">
    <property type="term" value="C:NMDA selective glutamate receptor complex"/>
    <property type="evidence" value="ECO:0007669"/>
    <property type="project" value="UniProtKB-ARBA"/>
</dbReference>
<feature type="binding site" evidence="21">
    <location>
        <position position="353"/>
    </location>
    <ligand>
        <name>L-glutamate</name>
        <dbReference type="ChEBI" id="CHEBI:29985"/>
    </ligand>
</feature>
<evidence type="ECO:0000256" key="21">
    <source>
        <dbReference type="PIRSR" id="PIRSR601508-1"/>
    </source>
</evidence>